<sequence length="409" mass="45447">MKLLAFSKQTDWISAEKGGRYVIMKKILAMMLALVMTLSLAACGGPAKNPPATEKPGAETSAPANEGGLPYEGHTLYVANWQGYNSDQAYCEKAFEDATGAQVEHVYFNSYDELMTTLLTGGNKTIDAVVLSNNYTQWFHDDGLISDLDASKLPNYEKIADVYKDQAPYAVDDAGSLFAVPWCNGTSSIAYNPDYVDFEIEHWSDLLDPRLKGHVMVLNGDGDSWVIGCLLAGEDSNDIENADIEKVRASLNELKGQLLGFWSTNDEQIMPWMAGDFWAGEIWSGPYSQLLHDSSTNIKLVHPEEGTVGFIDYWAIVEGTDEQDLAYEWLNWIMSTEQQTSMATGVSEAYPGEYMTYTPVNAEVIEALTPEQKIDLQLDPMPTIIKLLPYIADPAVKDQWVDLYQEFVS</sequence>
<comment type="caution">
    <text evidence="5">The sequence shown here is derived from an EMBL/GenBank/DDBJ whole genome shotgun (WGS) entry which is preliminary data.</text>
</comment>
<keyword evidence="2" id="KW-0813">Transport</keyword>
<evidence type="ECO:0000256" key="4">
    <source>
        <dbReference type="ARBA" id="ARBA00022764"/>
    </source>
</evidence>
<organism evidence="5 6">
    <name type="scientific">Anaerotruncus colihominis</name>
    <dbReference type="NCBI Taxonomy" id="169435"/>
    <lineage>
        <taxon>Bacteria</taxon>
        <taxon>Bacillati</taxon>
        <taxon>Bacillota</taxon>
        <taxon>Clostridia</taxon>
        <taxon>Eubacteriales</taxon>
        <taxon>Oscillospiraceae</taxon>
        <taxon>Anaerotruncus</taxon>
    </lineage>
</organism>
<dbReference type="PANTHER" id="PTHR30222:SF17">
    <property type="entry name" value="SPERMIDINE_PUTRESCINE-BINDING PERIPLASMIC PROTEIN"/>
    <property type="match status" value="1"/>
</dbReference>
<dbReference type="GO" id="GO:0015846">
    <property type="term" value="P:polyamine transport"/>
    <property type="evidence" value="ECO:0007669"/>
    <property type="project" value="InterPro"/>
</dbReference>
<keyword evidence="4" id="KW-0574">Periplasm</keyword>
<dbReference type="Pfam" id="PF13416">
    <property type="entry name" value="SBP_bac_8"/>
    <property type="match status" value="1"/>
</dbReference>
<proteinExistence type="predicted"/>
<accession>A0A845RIA9</accession>
<dbReference type="SUPFAM" id="SSF53850">
    <property type="entry name" value="Periplasmic binding protein-like II"/>
    <property type="match status" value="1"/>
</dbReference>
<evidence type="ECO:0000256" key="2">
    <source>
        <dbReference type="ARBA" id="ARBA00022448"/>
    </source>
</evidence>
<evidence type="ECO:0000256" key="1">
    <source>
        <dbReference type="ARBA" id="ARBA00004418"/>
    </source>
</evidence>
<comment type="subcellular location">
    <subcellularLocation>
        <location evidence="1">Periplasm</location>
    </subcellularLocation>
</comment>
<gene>
    <name evidence="5" type="ORF">D3Z39_10225</name>
</gene>
<dbReference type="GO" id="GO:0019808">
    <property type="term" value="F:polyamine binding"/>
    <property type="evidence" value="ECO:0007669"/>
    <property type="project" value="InterPro"/>
</dbReference>
<dbReference type="AlphaFoldDB" id="A0A845RIA9"/>
<dbReference type="InterPro" id="IPR001188">
    <property type="entry name" value="Sperm_putr-bd"/>
</dbReference>
<evidence type="ECO:0000313" key="6">
    <source>
        <dbReference type="Proteomes" id="UP000446348"/>
    </source>
</evidence>
<dbReference type="GO" id="GO:0042597">
    <property type="term" value="C:periplasmic space"/>
    <property type="evidence" value="ECO:0007669"/>
    <property type="project" value="UniProtKB-SubCell"/>
</dbReference>
<dbReference type="Proteomes" id="UP000446348">
    <property type="component" value="Unassembled WGS sequence"/>
</dbReference>
<dbReference type="Gene3D" id="3.40.190.10">
    <property type="entry name" value="Periplasmic binding protein-like II"/>
    <property type="match status" value="2"/>
</dbReference>
<name>A0A845RIA9_9FIRM</name>
<dbReference type="EMBL" id="QXWZ01000017">
    <property type="protein sequence ID" value="NBI79237.1"/>
    <property type="molecule type" value="Genomic_DNA"/>
</dbReference>
<dbReference type="InterPro" id="IPR006059">
    <property type="entry name" value="SBP"/>
</dbReference>
<evidence type="ECO:0000256" key="3">
    <source>
        <dbReference type="ARBA" id="ARBA00022729"/>
    </source>
</evidence>
<dbReference type="PRINTS" id="PR00909">
    <property type="entry name" value="SPERMDNBNDNG"/>
</dbReference>
<keyword evidence="3" id="KW-0732">Signal</keyword>
<dbReference type="PANTHER" id="PTHR30222">
    <property type="entry name" value="SPERMIDINE/PUTRESCINE-BINDING PERIPLASMIC PROTEIN"/>
    <property type="match status" value="1"/>
</dbReference>
<evidence type="ECO:0000313" key="5">
    <source>
        <dbReference type="EMBL" id="NBI79237.1"/>
    </source>
</evidence>
<reference evidence="5 6" key="1">
    <citation type="submission" date="2018-08" db="EMBL/GenBank/DDBJ databases">
        <title>Murine metabolic-syndrome-specific gut microbial biobank.</title>
        <authorList>
            <person name="Liu C."/>
        </authorList>
    </citation>
    <scope>NUCLEOTIDE SEQUENCE [LARGE SCALE GENOMIC DNA]</scope>
    <source>
        <strain evidence="5 6">X69</strain>
    </source>
</reference>
<protein>
    <submittedName>
        <fullName evidence="5">Extracellular solute-binding protein</fullName>
    </submittedName>
</protein>